<dbReference type="Pfam" id="PF00270">
    <property type="entry name" value="DEAD"/>
    <property type="match status" value="1"/>
</dbReference>
<feature type="compositionally biased region" description="Basic and acidic residues" evidence="6">
    <location>
        <begin position="221"/>
        <end position="231"/>
    </location>
</feature>
<sequence>MRLALAIVVLAAYQYAVLGFLPHILPPSQQLLAFARSSQLLTTLKSSDGGRADGEPKASKRKGVKQVKKARFTQRTTPPPQTNNDAPPPSSTFPSSQSSSSPTRPRKVKPTLGNIEIENIENKMLARFGSSKIKNVKTTTGDKDGEKPIVKRDRLKHYPWEKKNSAKASSNFETKFEKDLVVGEDDDDGEDPDEFYDEDDEGFEEIPLDDEDEQNNNSNDDSIKNEVDSILKKERPVIKRGGIFGRAVADAVEVPQKKSKFSFSDRSSDLSSSEEEEEEEEEPKKKKGAKPPTPDILVDAKGKNLTLSLDVVTREMTYAENANLEGSEPVAASGGDEFENLGITQPQLLQNLIAMKCATALPSQQLSLPILLSNRDCLISTHTGSGKTLAFLIPLIEKILNNALTDKTQSIKAVIICPGRELASQITSVCREVIKDTDLSVMMTIGGTAYAKNAEGLRKNKPSIVVGTPGRVAELMCGSDGRDKGVMKLSGCSNIVLDEFDNLLMSSAYKESTEAIYDSVIKARSGDVQCVMCSATARDMRTGQVERFLKGDYGEVDIGGYGRNMEEDKNDETFNRHNENAIEVKPLINLQNPMSQSSIHGYIKLPHQRLALELLRKILHTEPSPQQVLVFVNDKHRVNVVLDKMAEKGIIGAGLSGGAEKDDRTEVARALREGRVGLVVSTEIAARGLDAPYLTHVINLDLPSSSSHYCHRAGRVGRGGKPGVVVSLACGGKEGGVVQRFGRELGILVNEVDVRGGLMRIVKQAGNVE</sequence>
<feature type="compositionally biased region" description="Acidic residues" evidence="6">
    <location>
        <begin position="272"/>
        <end position="281"/>
    </location>
</feature>
<proteinExistence type="predicted"/>
<feature type="compositionally biased region" description="Pro residues" evidence="6">
    <location>
        <begin position="77"/>
        <end position="91"/>
    </location>
</feature>
<evidence type="ECO:0000259" key="7">
    <source>
        <dbReference type="PROSITE" id="PS51192"/>
    </source>
</evidence>
<keyword evidence="5" id="KW-0067">ATP-binding</keyword>
<dbReference type="InterPro" id="IPR044742">
    <property type="entry name" value="DEAD/DEAH_RhlB"/>
</dbReference>
<dbReference type="Pfam" id="PF00271">
    <property type="entry name" value="Helicase_C"/>
    <property type="match status" value="1"/>
</dbReference>
<feature type="region of interest" description="Disordered" evidence="6">
    <location>
        <begin position="45"/>
        <end position="115"/>
    </location>
</feature>
<dbReference type="SUPFAM" id="SSF52540">
    <property type="entry name" value="P-loop containing nucleoside triphosphate hydrolases"/>
    <property type="match status" value="1"/>
</dbReference>
<dbReference type="InterPro" id="IPR011545">
    <property type="entry name" value="DEAD/DEAH_box_helicase_dom"/>
</dbReference>
<feature type="domain" description="Helicase ATP-binding" evidence="7">
    <location>
        <begin position="368"/>
        <end position="555"/>
    </location>
</feature>
<keyword evidence="2" id="KW-0547">Nucleotide-binding</keyword>
<comment type="caution">
    <text evidence="9">The sequence shown here is derived from an EMBL/GenBank/DDBJ whole genome shotgun (WGS) entry which is preliminary data.</text>
</comment>
<dbReference type="InterPro" id="IPR050547">
    <property type="entry name" value="DEAD_box_RNA_helicases"/>
</dbReference>
<feature type="compositionally biased region" description="Basic and acidic residues" evidence="6">
    <location>
        <begin position="140"/>
        <end position="164"/>
    </location>
</feature>
<dbReference type="OrthoDB" id="10256233at2759"/>
<evidence type="ECO:0000256" key="5">
    <source>
        <dbReference type="ARBA" id="ARBA00022840"/>
    </source>
</evidence>
<gene>
    <name evidence="9" type="ORF">TrLO_g8772</name>
</gene>
<dbReference type="InterPro" id="IPR001650">
    <property type="entry name" value="Helicase_C-like"/>
</dbReference>
<dbReference type="GO" id="GO:0005524">
    <property type="term" value="F:ATP binding"/>
    <property type="evidence" value="ECO:0007669"/>
    <property type="project" value="UniProtKB-KW"/>
</dbReference>
<evidence type="ECO:0000256" key="1">
    <source>
        <dbReference type="ARBA" id="ARBA00012552"/>
    </source>
</evidence>
<evidence type="ECO:0000313" key="10">
    <source>
        <dbReference type="Proteomes" id="UP001165122"/>
    </source>
</evidence>
<dbReference type="GO" id="GO:0003724">
    <property type="term" value="F:RNA helicase activity"/>
    <property type="evidence" value="ECO:0007669"/>
    <property type="project" value="UniProtKB-EC"/>
</dbReference>
<dbReference type="CDD" id="cd18787">
    <property type="entry name" value="SF2_C_DEAD"/>
    <property type="match status" value="1"/>
</dbReference>
<dbReference type="PANTHER" id="PTHR47963:SF8">
    <property type="entry name" value="ATP-DEPENDENT RNA HELICASE DEAD"/>
    <property type="match status" value="1"/>
</dbReference>
<feature type="compositionally biased region" description="Acidic residues" evidence="6">
    <location>
        <begin position="182"/>
        <end position="214"/>
    </location>
</feature>
<dbReference type="Gene3D" id="3.40.50.300">
    <property type="entry name" value="P-loop containing nucleotide triphosphate hydrolases"/>
    <property type="match status" value="2"/>
</dbReference>
<organism evidence="9 10">
    <name type="scientific">Triparma laevis f. longispina</name>
    <dbReference type="NCBI Taxonomy" id="1714387"/>
    <lineage>
        <taxon>Eukaryota</taxon>
        <taxon>Sar</taxon>
        <taxon>Stramenopiles</taxon>
        <taxon>Ochrophyta</taxon>
        <taxon>Bolidophyceae</taxon>
        <taxon>Parmales</taxon>
        <taxon>Triparmaceae</taxon>
        <taxon>Triparma</taxon>
    </lineage>
</organism>
<dbReference type="CDD" id="cd00268">
    <property type="entry name" value="DEADc"/>
    <property type="match status" value="1"/>
</dbReference>
<evidence type="ECO:0000256" key="3">
    <source>
        <dbReference type="ARBA" id="ARBA00022801"/>
    </source>
</evidence>
<dbReference type="SMART" id="SM00487">
    <property type="entry name" value="DEXDc"/>
    <property type="match status" value="1"/>
</dbReference>
<dbReference type="InterPro" id="IPR014001">
    <property type="entry name" value="Helicase_ATP-bd"/>
</dbReference>
<dbReference type="EC" id="3.6.4.13" evidence="1"/>
<feature type="region of interest" description="Disordered" evidence="6">
    <location>
        <begin position="257"/>
        <end position="298"/>
    </location>
</feature>
<feature type="domain" description="Helicase C-terminal" evidence="8">
    <location>
        <begin position="613"/>
        <end position="769"/>
    </location>
</feature>
<protein>
    <recommendedName>
        <fullName evidence="1">RNA helicase</fullName>
        <ecNumber evidence="1">3.6.4.13</ecNumber>
    </recommendedName>
</protein>
<keyword evidence="4" id="KW-0347">Helicase</keyword>
<evidence type="ECO:0000256" key="4">
    <source>
        <dbReference type="ARBA" id="ARBA00022806"/>
    </source>
</evidence>
<dbReference type="GO" id="GO:0003723">
    <property type="term" value="F:RNA binding"/>
    <property type="evidence" value="ECO:0007669"/>
    <property type="project" value="TreeGrafter"/>
</dbReference>
<dbReference type="Proteomes" id="UP001165122">
    <property type="component" value="Unassembled WGS sequence"/>
</dbReference>
<feature type="compositionally biased region" description="Low complexity" evidence="6">
    <location>
        <begin position="261"/>
        <end position="271"/>
    </location>
</feature>
<dbReference type="SMART" id="SM00490">
    <property type="entry name" value="HELICc"/>
    <property type="match status" value="1"/>
</dbReference>
<evidence type="ECO:0000313" key="9">
    <source>
        <dbReference type="EMBL" id="GMI02977.1"/>
    </source>
</evidence>
<feature type="compositionally biased region" description="Basic residues" evidence="6">
    <location>
        <begin position="59"/>
        <end position="72"/>
    </location>
</feature>
<dbReference type="EMBL" id="BRXW01000051">
    <property type="protein sequence ID" value="GMI02977.1"/>
    <property type="molecule type" value="Genomic_DNA"/>
</dbReference>
<dbReference type="GO" id="GO:0016787">
    <property type="term" value="F:hydrolase activity"/>
    <property type="evidence" value="ECO:0007669"/>
    <property type="project" value="UniProtKB-KW"/>
</dbReference>
<evidence type="ECO:0000256" key="6">
    <source>
        <dbReference type="SAM" id="MobiDB-lite"/>
    </source>
</evidence>
<keyword evidence="10" id="KW-1185">Reference proteome</keyword>
<feature type="compositionally biased region" description="Low complexity" evidence="6">
    <location>
        <begin position="92"/>
        <end position="103"/>
    </location>
</feature>
<evidence type="ECO:0000256" key="2">
    <source>
        <dbReference type="ARBA" id="ARBA00022741"/>
    </source>
</evidence>
<dbReference type="InterPro" id="IPR027417">
    <property type="entry name" value="P-loop_NTPase"/>
</dbReference>
<dbReference type="PANTHER" id="PTHR47963">
    <property type="entry name" value="DEAD-BOX ATP-DEPENDENT RNA HELICASE 47, MITOCHONDRIAL"/>
    <property type="match status" value="1"/>
</dbReference>
<reference evidence="10" key="1">
    <citation type="journal article" date="2023" name="Commun. Biol.">
        <title>Genome analysis of Parmales, the sister group of diatoms, reveals the evolutionary specialization of diatoms from phago-mixotrophs to photoautotrophs.</title>
        <authorList>
            <person name="Ban H."/>
            <person name="Sato S."/>
            <person name="Yoshikawa S."/>
            <person name="Yamada K."/>
            <person name="Nakamura Y."/>
            <person name="Ichinomiya M."/>
            <person name="Sato N."/>
            <person name="Blanc-Mathieu R."/>
            <person name="Endo H."/>
            <person name="Kuwata A."/>
            <person name="Ogata H."/>
        </authorList>
    </citation>
    <scope>NUCLEOTIDE SEQUENCE [LARGE SCALE GENOMIC DNA]</scope>
    <source>
        <strain evidence="10">NIES 3700</strain>
    </source>
</reference>
<feature type="compositionally biased region" description="Basic and acidic residues" evidence="6">
    <location>
        <begin position="48"/>
        <end position="58"/>
    </location>
</feature>
<dbReference type="PROSITE" id="PS51194">
    <property type="entry name" value="HELICASE_CTER"/>
    <property type="match status" value="1"/>
</dbReference>
<feature type="region of interest" description="Disordered" evidence="6">
    <location>
        <begin position="135"/>
        <end position="231"/>
    </location>
</feature>
<dbReference type="PROSITE" id="PS51192">
    <property type="entry name" value="HELICASE_ATP_BIND_1"/>
    <property type="match status" value="1"/>
</dbReference>
<name>A0A9W7CAH6_9STRA</name>
<dbReference type="AlphaFoldDB" id="A0A9W7CAH6"/>
<keyword evidence="3" id="KW-0378">Hydrolase</keyword>
<evidence type="ECO:0000259" key="8">
    <source>
        <dbReference type="PROSITE" id="PS51194"/>
    </source>
</evidence>
<accession>A0A9W7CAH6</accession>